<accession>A0AAW0A0C9</accession>
<evidence type="ECO:0000256" key="1">
    <source>
        <dbReference type="ARBA" id="ARBA00022723"/>
    </source>
</evidence>
<proteinExistence type="predicted"/>
<dbReference type="SUPFAM" id="SSF144232">
    <property type="entry name" value="HIT/MYND zinc finger-like"/>
    <property type="match status" value="1"/>
</dbReference>
<dbReference type="EMBL" id="JAWWNJ010000096">
    <property type="protein sequence ID" value="KAK6996795.1"/>
    <property type="molecule type" value="Genomic_DNA"/>
</dbReference>
<reference evidence="6 7" key="1">
    <citation type="journal article" date="2024" name="J Genomics">
        <title>Draft genome sequencing and assembly of Favolaschia claudopus CIRM-BRFM 2984 isolated from oak limbs.</title>
        <authorList>
            <person name="Navarro D."/>
            <person name="Drula E."/>
            <person name="Chaduli D."/>
            <person name="Cazenave R."/>
            <person name="Ahrendt S."/>
            <person name="Wang J."/>
            <person name="Lipzen A."/>
            <person name="Daum C."/>
            <person name="Barry K."/>
            <person name="Grigoriev I.V."/>
            <person name="Favel A."/>
            <person name="Rosso M.N."/>
            <person name="Martin F."/>
        </authorList>
    </citation>
    <scope>NUCLEOTIDE SEQUENCE [LARGE SCALE GENOMIC DNA]</scope>
    <source>
        <strain evidence="6 7">CIRM-BRFM 2984</strain>
    </source>
</reference>
<dbReference type="InterPro" id="IPR002893">
    <property type="entry name" value="Znf_MYND"/>
</dbReference>
<dbReference type="Pfam" id="PF07929">
    <property type="entry name" value="PRiA4_ORF3"/>
    <property type="match status" value="1"/>
</dbReference>
<dbReference type="InterPro" id="IPR024047">
    <property type="entry name" value="MM3350-like_sf"/>
</dbReference>
<evidence type="ECO:0000256" key="3">
    <source>
        <dbReference type="ARBA" id="ARBA00022833"/>
    </source>
</evidence>
<evidence type="ECO:0000313" key="7">
    <source>
        <dbReference type="Proteomes" id="UP001362999"/>
    </source>
</evidence>
<dbReference type="PROSITE" id="PS01360">
    <property type="entry name" value="ZF_MYND_1"/>
    <property type="match status" value="1"/>
</dbReference>
<dbReference type="PANTHER" id="PTHR41878">
    <property type="entry name" value="LEXA REPRESSOR-RELATED"/>
    <property type="match status" value="1"/>
</dbReference>
<evidence type="ECO:0000259" key="5">
    <source>
        <dbReference type="PROSITE" id="PS50865"/>
    </source>
</evidence>
<dbReference type="AlphaFoldDB" id="A0AAW0A0C9"/>
<dbReference type="Gene3D" id="6.10.140.2220">
    <property type="match status" value="1"/>
</dbReference>
<feature type="domain" description="MYND-type" evidence="5">
    <location>
        <begin position="429"/>
        <end position="468"/>
    </location>
</feature>
<keyword evidence="1" id="KW-0479">Metal-binding</keyword>
<comment type="caution">
    <text evidence="6">The sequence shown here is derived from an EMBL/GenBank/DDBJ whole genome shotgun (WGS) entry which is preliminary data.</text>
</comment>
<evidence type="ECO:0000256" key="2">
    <source>
        <dbReference type="ARBA" id="ARBA00022771"/>
    </source>
</evidence>
<dbReference type="Pfam" id="PF01753">
    <property type="entry name" value="zf-MYND"/>
    <property type="match status" value="1"/>
</dbReference>
<name>A0AAW0A0C9_9AGAR</name>
<sequence length="487" mass="54850">MPPYTESPESAKNRKEQVKLLRPRIINGRKTFVKFLPQDDLKAIHPVYLSDPTNFKPRRHLRGDTLDWGIVELDNSIELSMVEAMQRRLLRDNAMIKCMYHRELQPQAQFIQALMEKKRERIAAARAQDPERQTRDFILTIRLRASVDRASTADCLMWRRIKVAGATKISVFQDKILAPALGWTRNYHGYLFIDDSDGAQYGAPGASHIDLMWLKDNGHTYLDDDGFTLADILPDPNTEKPGFHYIYDLGDHWFHDIYIESILPASESDGKVSLLAGAGACPREDGQGAYNWKKYLQSLDSATDTFPSRHAEIAQSMNYLNDPDILRLGLRWRFDPTFFSLAAAQKRIADALASPASVPSGPKKGAIGNPFAAGRGFGGDSVPKGTHRTVSFPDASSFNPFSRDSPLKGFFQQTEVVRDRRDKRADALCASCGKPISDPRMCAACLKVYYCGRECQAAHWKKEHKRLCAGRQAKLKECNPAHFLESS</sequence>
<keyword evidence="2 4" id="KW-0863">Zinc-finger</keyword>
<evidence type="ECO:0000256" key="4">
    <source>
        <dbReference type="PROSITE-ProRule" id="PRU00134"/>
    </source>
</evidence>
<evidence type="ECO:0000313" key="6">
    <source>
        <dbReference type="EMBL" id="KAK6996795.1"/>
    </source>
</evidence>
<gene>
    <name evidence="6" type="ORF">R3P38DRAFT_3070478</name>
</gene>
<keyword evidence="7" id="KW-1185">Reference proteome</keyword>
<dbReference type="Proteomes" id="UP001362999">
    <property type="component" value="Unassembled WGS sequence"/>
</dbReference>
<keyword evidence="3" id="KW-0862">Zinc</keyword>
<dbReference type="PROSITE" id="PS50865">
    <property type="entry name" value="ZF_MYND_2"/>
    <property type="match status" value="1"/>
</dbReference>
<dbReference type="InterPro" id="IPR012912">
    <property type="entry name" value="Plasmid_pRiA4b_Orf3-like"/>
</dbReference>
<protein>
    <submittedName>
        <fullName evidence="6">MYND-type domain-containing protein</fullName>
    </submittedName>
</protein>
<organism evidence="6 7">
    <name type="scientific">Favolaschia claudopus</name>
    <dbReference type="NCBI Taxonomy" id="2862362"/>
    <lineage>
        <taxon>Eukaryota</taxon>
        <taxon>Fungi</taxon>
        <taxon>Dikarya</taxon>
        <taxon>Basidiomycota</taxon>
        <taxon>Agaricomycotina</taxon>
        <taxon>Agaricomycetes</taxon>
        <taxon>Agaricomycetidae</taxon>
        <taxon>Agaricales</taxon>
        <taxon>Marasmiineae</taxon>
        <taxon>Mycenaceae</taxon>
        <taxon>Favolaschia</taxon>
    </lineage>
</organism>
<dbReference type="GO" id="GO:0008270">
    <property type="term" value="F:zinc ion binding"/>
    <property type="evidence" value="ECO:0007669"/>
    <property type="project" value="UniProtKB-KW"/>
</dbReference>
<dbReference type="PANTHER" id="PTHR41878:SF1">
    <property type="entry name" value="TNPR PROTEIN"/>
    <property type="match status" value="1"/>
</dbReference>
<dbReference type="SUPFAM" id="SSF159941">
    <property type="entry name" value="MM3350-like"/>
    <property type="match status" value="1"/>
</dbReference>
<dbReference type="Gene3D" id="3.10.290.30">
    <property type="entry name" value="MM3350-like"/>
    <property type="match status" value="1"/>
</dbReference>